<dbReference type="SUPFAM" id="SSF53850">
    <property type="entry name" value="Periplasmic binding protein-like II"/>
    <property type="match status" value="1"/>
</dbReference>
<dbReference type="Pfam" id="PF03900">
    <property type="entry name" value="Porphobil_deamC"/>
    <property type="match status" value="1"/>
</dbReference>
<name>A0AAP2RFA6_9EURY</name>
<accession>A0AAP2RFA6</accession>
<evidence type="ECO:0000313" key="7">
    <source>
        <dbReference type="EMBL" id="MCD1296258.1"/>
    </source>
</evidence>
<feature type="modified residue" description="S-(dipyrrolylmethanemethyl)cysteine" evidence="4">
    <location>
        <position position="234"/>
    </location>
</feature>
<sequence length="311" mass="33970">MRVGTRGSKLAMAQAEKVCRLLKEAGVDAEPATIKTSGDIQVDRPLHAIKGGFGAFVREIDDHLIKGDIDLAVHSLKDVPTKRPEGLVLAAVLPRESALDVVITRDGRKLSELGEGSIVGTSSTRRSAQIKRHYPHLLTKNIRGNVDTRLRKLNEGEYDAIMLAEAGLIRLDMSIPVERLDPYTFVPSANQGVIAIVTKKDTDAFFAARKLNHMETWIETQVERIIISRLEGGCVVPMGAYACMVGDELDVICEVLSLDGSQQVRVRDTIPVEGYEEHAARIAERLSLAGGKALVDAAKKELRGVTDEQCN</sequence>
<dbReference type="PROSITE" id="PS00533">
    <property type="entry name" value="PORPHOBILINOGEN_DEAM"/>
    <property type="match status" value="1"/>
</dbReference>
<evidence type="ECO:0000256" key="2">
    <source>
        <dbReference type="ARBA" id="ARBA00022679"/>
    </source>
</evidence>
<comment type="cofactor">
    <cofactor evidence="4">
        <name>dipyrromethane</name>
        <dbReference type="ChEBI" id="CHEBI:60342"/>
    </cofactor>
    <text evidence="4">Binds 1 dipyrromethane group covalently.</text>
</comment>
<protein>
    <recommendedName>
        <fullName evidence="4">Probable porphobilinogen deaminase</fullName>
        <shortName evidence="4">PBG</shortName>
        <ecNumber evidence="4">2.5.1.61</ecNumber>
    </recommendedName>
    <alternativeName>
        <fullName evidence="4">Hydroxymethylbilane synthase</fullName>
        <shortName evidence="4">HMBS</shortName>
    </alternativeName>
    <alternativeName>
        <fullName evidence="4">Pre-uroporphyrinogen synthase</fullName>
    </alternativeName>
</protein>
<dbReference type="PIRSF" id="PIRSF001438">
    <property type="entry name" value="4pyrrol_synth_OHMeBilane_synth"/>
    <property type="match status" value="1"/>
</dbReference>
<dbReference type="RefSeq" id="WP_230743248.1">
    <property type="nucleotide sequence ID" value="NZ_PGCK01000016.1"/>
</dbReference>
<evidence type="ECO:0000256" key="1">
    <source>
        <dbReference type="ARBA" id="ARBA00005638"/>
    </source>
</evidence>
<dbReference type="EMBL" id="PGCK01000016">
    <property type="protein sequence ID" value="MCD1296258.1"/>
    <property type="molecule type" value="Genomic_DNA"/>
</dbReference>
<organism evidence="7 8">
    <name type="scientific">Methanooceanicella nereidis</name>
    <dbReference type="NCBI Taxonomy" id="2052831"/>
    <lineage>
        <taxon>Archaea</taxon>
        <taxon>Methanobacteriati</taxon>
        <taxon>Methanobacteriota</taxon>
        <taxon>Stenosarchaea group</taxon>
        <taxon>Methanomicrobia</taxon>
        <taxon>Methanocellales</taxon>
        <taxon>Methanocellaceae</taxon>
        <taxon>Methanooceanicella</taxon>
    </lineage>
</organism>
<proteinExistence type="inferred from homology"/>
<feature type="domain" description="Porphobilinogen deaminase C-terminal" evidence="6">
    <location>
        <begin position="218"/>
        <end position="286"/>
    </location>
</feature>
<dbReference type="Proteomes" id="UP001320159">
    <property type="component" value="Unassembled WGS sequence"/>
</dbReference>
<dbReference type="InterPro" id="IPR022417">
    <property type="entry name" value="Porphobilin_deaminase_N"/>
</dbReference>
<comment type="miscellaneous">
    <text evidence="4">The porphobilinogen subunits are added to the dipyrromethane group.</text>
</comment>
<dbReference type="InterPro" id="IPR036803">
    <property type="entry name" value="Porphobilinogen_deaminase_C_sf"/>
</dbReference>
<dbReference type="FunFam" id="3.40.190.10:FF:000005">
    <property type="entry name" value="Porphobilinogen deaminase"/>
    <property type="match status" value="1"/>
</dbReference>
<dbReference type="InterPro" id="IPR022418">
    <property type="entry name" value="Porphobilinogen_deaminase_C"/>
</dbReference>
<dbReference type="GO" id="GO:0004418">
    <property type="term" value="F:hydroxymethylbilane synthase activity"/>
    <property type="evidence" value="ECO:0007669"/>
    <property type="project" value="UniProtKB-UniRule"/>
</dbReference>
<evidence type="ECO:0000313" key="8">
    <source>
        <dbReference type="Proteomes" id="UP001320159"/>
    </source>
</evidence>
<dbReference type="AlphaFoldDB" id="A0AAP2RFA6"/>
<evidence type="ECO:0000256" key="3">
    <source>
        <dbReference type="ARBA" id="ARBA00023244"/>
    </source>
</evidence>
<evidence type="ECO:0000259" key="6">
    <source>
        <dbReference type="Pfam" id="PF03900"/>
    </source>
</evidence>
<keyword evidence="3 4" id="KW-0627">Porphyrin biosynthesis</keyword>
<dbReference type="EC" id="2.5.1.61" evidence="4"/>
<keyword evidence="8" id="KW-1185">Reference proteome</keyword>
<dbReference type="PRINTS" id="PR00151">
    <property type="entry name" value="PORPHBDMNASE"/>
</dbReference>
<dbReference type="GO" id="GO:0006782">
    <property type="term" value="P:protoporphyrinogen IX biosynthetic process"/>
    <property type="evidence" value="ECO:0007669"/>
    <property type="project" value="UniProtKB-UniRule"/>
</dbReference>
<dbReference type="PANTHER" id="PTHR11557:SF0">
    <property type="entry name" value="PORPHOBILINOGEN DEAMINASE"/>
    <property type="match status" value="1"/>
</dbReference>
<dbReference type="InterPro" id="IPR022419">
    <property type="entry name" value="Porphobilin_deaminase_cofac_BS"/>
</dbReference>
<feature type="domain" description="Porphobilinogen deaminase N-terminal" evidence="5">
    <location>
        <begin position="1"/>
        <end position="203"/>
    </location>
</feature>
<dbReference type="SUPFAM" id="SSF54782">
    <property type="entry name" value="Porphobilinogen deaminase (hydroxymethylbilane synthase), C-terminal domain"/>
    <property type="match status" value="1"/>
</dbReference>
<comment type="function">
    <text evidence="4">Tetrapolymerization of the monopyrrole PBG into the hydroxymethylbilane pre-uroporphyrinogen in several discrete steps.</text>
</comment>
<dbReference type="Gene3D" id="3.30.160.40">
    <property type="entry name" value="Porphobilinogen deaminase, C-terminal domain"/>
    <property type="match status" value="1"/>
</dbReference>
<reference evidence="7 8" key="1">
    <citation type="submission" date="2017-11" db="EMBL/GenBank/DDBJ databases">
        <title>Isolation and Characterization of Family Methanocellaceae Species from Potential Methane Hydrate Area Offshore Southwestern Taiwan.</title>
        <authorList>
            <person name="Zhang W.-L."/>
            <person name="Chen W.-C."/>
            <person name="Lai M.-C."/>
            <person name="Chen S.-C."/>
        </authorList>
    </citation>
    <scope>NUCLEOTIDE SEQUENCE [LARGE SCALE GENOMIC DNA]</scope>
    <source>
        <strain evidence="7 8">CWC-04</strain>
    </source>
</reference>
<dbReference type="NCBIfam" id="TIGR00212">
    <property type="entry name" value="hemC"/>
    <property type="match status" value="1"/>
</dbReference>
<dbReference type="InterPro" id="IPR000860">
    <property type="entry name" value="HemC"/>
</dbReference>
<dbReference type="Pfam" id="PF01379">
    <property type="entry name" value="Porphobil_deam"/>
    <property type="match status" value="1"/>
</dbReference>
<dbReference type="PANTHER" id="PTHR11557">
    <property type="entry name" value="PORPHOBILINOGEN DEAMINASE"/>
    <property type="match status" value="1"/>
</dbReference>
<dbReference type="GO" id="GO:0005737">
    <property type="term" value="C:cytoplasm"/>
    <property type="evidence" value="ECO:0007669"/>
    <property type="project" value="UniProtKB-UniRule"/>
</dbReference>
<dbReference type="Gene3D" id="3.40.190.10">
    <property type="entry name" value="Periplasmic binding protein-like II"/>
    <property type="match status" value="2"/>
</dbReference>
<comment type="catalytic activity">
    <reaction evidence="4">
        <text>4 porphobilinogen + H2O = hydroxymethylbilane + 4 NH4(+)</text>
        <dbReference type="Rhea" id="RHEA:13185"/>
        <dbReference type="ChEBI" id="CHEBI:15377"/>
        <dbReference type="ChEBI" id="CHEBI:28938"/>
        <dbReference type="ChEBI" id="CHEBI:57845"/>
        <dbReference type="ChEBI" id="CHEBI:58126"/>
        <dbReference type="EC" id="2.5.1.61"/>
    </reaction>
</comment>
<keyword evidence="2 4" id="KW-0808">Transferase</keyword>
<evidence type="ECO:0000256" key="4">
    <source>
        <dbReference type="HAMAP-Rule" id="MF_00260"/>
    </source>
</evidence>
<evidence type="ECO:0000259" key="5">
    <source>
        <dbReference type="Pfam" id="PF01379"/>
    </source>
</evidence>
<dbReference type="HAMAP" id="MF_00260">
    <property type="entry name" value="Porphobil_deam"/>
    <property type="match status" value="1"/>
</dbReference>
<gene>
    <name evidence="4" type="primary">hemC</name>
    <name evidence="7" type="ORF">CUJ83_14745</name>
</gene>
<comment type="caution">
    <text evidence="7">The sequence shown here is derived from an EMBL/GenBank/DDBJ whole genome shotgun (WGS) entry which is preliminary data.</text>
</comment>
<comment type="similarity">
    <text evidence="1 4">Belongs to the HMBS family.</text>
</comment>